<dbReference type="PANTHER" id="PTHR31005">
    <property type="entry name" value="DUF4139 DOMAIN-CONTAINING PROTEIN"/>
    <property type="match status" value="1"/>
</dbReference>
<feature type="coiled-coil region" evidence="1">
    <location>
        <begin position="82"/>
        <end position="116"/>
    </location>
</feature>
<name>A0AAV3ZM30_9GAST</name>
<evidence type="ECO:0000313" key="4">
    <source>
        <dbReference type="EMBL" id="GFN95711.1"/>
    </source>
</evidence>
<dbReference type="EMBL" id="BLXT01002524">
    <property type="protein sequence ID" value="GFN95711.1"/>
    <property type="molecule type" value="Genomic_DNA"/>
</dbReference>
<reference evidence="4 5" key="1">
    <citation type="journal article" date="2021" name="Elife">
        <title>Chloroplast acquisition without the gene transfer in kleptoplastic sea slugs, Plakobranchus ocellatus.</title>
        <authorList>
            <person name="Maeda T."/>
            <person name="Takahashi S."/>
            <person name="Yoshida T."/>
            <person name="Shimamura S."/>
            <person name="Takaki Y."/>
            <person name="Nagai Y."/>
            <person name="Toyoda A."/>
            <person name="Suzuki Y."/>
            <person name="Arimoto A."/>
            <person name="Ishii H."/>
            <person name="Satoh N."/>
            <person name="Nishiyama T."/>
            <person name="Hasebe M."/>
            <person name="Maruyama T."/>
            <person name="Minagawa J."/>
            <person name="Obokata J."/>
            <person name="Shigenobu S."/>
        </authorList>
    </citation>
    <scope>NUCLEOTIDE SEQUENCE [LARGE SCALE GENOMIC DNA]</scope>
</reference>
<sequence length="576" mass="64398">MADKSEIHLMSVKAADCPMTRVTVYKDRAEICRQYEGIVRAGTNELHITHFVDADDDSIRVEGKGNATIAEVCFQTNQKKKDESLPEEEKTLKEELENLEKEYKAGESQYNSQKSMIKKQWTLLDQFAATASGAGQGVSQESLNLTQTYLEGMKNFLQQHREIGQHLEAEQMEMDEKRKELENKIASVKKQLSKLRADREMSYLMKECVLVLEAAEETKMTLSISYIVHNASWTSSYDLRMDTEQGILKIFYYGRISQNSGEDWTKVKLSLSTAEPVVGAAIPILPQTQLSVAAPIRGYNLKAKGKKFAVMQLQSCVDEDVEYRRRSRSAYSNGEMYCDLAAPVALSLPEVQVKEGRTSATYEISGLSTIPSDCNQHKVTVAIIETQPALSYLTVPRIVPHAFLEAKVTNTSPYILLAGPTDIFLDNNCVGKAQLEAAAPNEEFECSLGVDPGVRVTYHPASKSSSSSGVISKSKITVHEQVIEIKNTHPSEVKVKVRENLPKSQDEKIKVNLLIPPINLNKPEKAPKDVCLTKENHIEWDISVPAMKKTEVTLRYSVEHPVDLEVDVTEVMGSQY</sequence>
<dbReference type="Pfam" id="PF13598">
    <property type="entry name" value="DUF4139"/>
    <property type="match status" value="1"/>
</dbReference>
<dbReference type="NCBIfam" id="TIGR02231">
    <property type="entry name" value="mucoidy inhibitor MuiA family protein"/>
    <property type="match status" value="1"/>
</dbReference>
<dbReference type="InterPro" id="IPR025554">
    <property type="entry name" value="DUF4140"/>
</dbReference>
<feature type="coiled-coil region" evidence="1">
    <location>
        <begin position="164"/>
        <end position="198"/>
    </location>
</feature>
<evidence type="ECO:0000259" key="3">
    <source>
        <dbReference type="Pfam" id="PF13600"/>
    </source>
</evidence>
<dbReference type="Proteomes" id="UP000735302">
    <property type="component" value="Unassembled WGS sequence"/>
</dbReference>
<feature type="domain" description="DUF4140" evidence="3">
    <location>
        <begin position="22"/>
        <end position="117"/>
    </location>
</feature>
<dbReference type="InterPro" id="IPR011935">
    <property type="entry name" value="CHP02231"/>
</dbReference>
<comment type="caution">
    <text evidence="4">The sequence shown here is derived from an EMBL/GenBank/DDBJ whole genome shotgun (WGS) entry which is preliminary data.</text>
</comment>
<dbReference type="Pfam" id="PF13600">
    <property type="entry name" value="DUF4140"/>
    <property type="match status" value="1"/>
</dbReference>
<organism evidence="4 5">
    <name type="scientific">Plakobranchus ocellatus</name>
    <dbReference type="NCBI Taxonomy" id="259542"/>
    <lineage>
        <taxon>Eukaryota</taxon>
        <taxon>Metazoa</taxon>
        <taxon>Spiralia</taxon>
        <taxon>Lophotrochozoa</taxon>
        <taxon>Mollusca</taxon>
        <taxon>Gastropoda</taxon>
        <taxon>Heterobranchia</taxon>
        <taxon>Euthyneura</taxon>
        <taxon>Panpulmonata</taxon>
        <taxon>Sacoglossa</taxon>
        <taxon>Placobranchoidea</taxon>
        <taxon>Plakobranchidae</taxon>
        <taxon>Plakobranchus</taxon>
    </lineage>
</organism>
<keyword evidence="5" id="KW-1185">Reference proteome</keyword>
<proteinExistence type="predicted"/>
<evidence type="ECO:0000256" key="1">
    <source>
        <dbReference type="SAM" id="Coils"/>
    </source>
</evidence>
<gene>
    <name evidence="4" type="ORF">PoB_002221700</name>
</gene>
<dbReference type="AlphaFoldDB" id="A0AAV3ZM30"/>
<protein>
    <submittedName>
        <fullName evidence="4">Protein f37c4.5</fullName>
    </submittedName>
</protein>
<accession>A0AAV3ZM30</accession>
<feature type="domain" description="DUF4139" evidence="2">
    <location>
        <begin position="222"/>
        <end position="561"/>
    </location>
</feature>
<keyword evidence="1" id="KW-0175">Coiled coil</keyword>
<dbReference type="InterPro" id="IPR037291">
    <property type="entry name" value="DUF4139"/>
</dbReference>
<evidence type="ECO:0000313" key="5">
    <source>
        <dbReference type="Proteomes" id="UP000735302"/>
    </source>
</evidence>
<evidence type="ECO:0000259" key="2">
    <source>
        <dbReference type="Pfam" id="PF13598"/>
    </source>
</evidence>
<dbReference type="PANTHER" id="PTHR31005:SF8">
    <property type="entry name" value="DUF4139 DOMAIN-CONTAINING PROTEIN"/>
    <property type="match status" value="1"/>
</dbReference>